<feature type="binding site" evidence="8">
    <location>
        <begin position="322"/>
        <end position="325"/>
    </location>
    <ligand>
        <name>GTP</name>
        <dbReference type="ChEBI" id="CHEBI:37565"/>
        <label>2</label>
    </ligand>
</feature>
<dbReference type="PANTHER" id="PTHR43834">
    <property type="entry name" value="GTPASE DER"/>
    <property type="match status" value="1"/>
</dbReference>
<organism evidence="12 13">
    <name type="scientific">Bosea caraganae</name>
    <dbReference type="NCBI Taxonomy" id="2763117"/>
    <lineage>
        <taxon>Bacteria</taxon>
        <taxon>Pseudomonadati</taxon>
        <taxon>Pseudomonadota</taxon>
        <taxon>Alphaproteobacteria</taxon>
        <taxon>Hyphomicrobiales</taxon>
        <taxon>Boseaceae</taxon>
        <taxon>Bosea</taxon>
    </lineage>
</organism>
<dbReference type="InterPro" id="IPR032859">
    <property type="entry name" value="KH_dom-like"/>
</dbReference>
<dbReference type="NCBIfam" id="TIGR03594">
    <property type="entry name" value="GTPase_EngA"/>
    <property type="match status" value="1"/>
</dbReference>
<comment type="function">
    <text evidence="8 10">GTPase that plays an essential role in the late steps of ribosome biogenesis.</text>
</comment>
<evidence type="ECO:0000313" key="13">
    <source>
        <dbReference type="Proteomes" id="UP000255207"/>
    </source>
</evidence>
<dbReference type="PANTHER" id="PTHR43834:SF6">
    <property type="entry name" value="GTPASE DER"/>
    <property type="match status" value="1"/>
</dbReference>
<feature type="binding site" evidence="8">
    <location>
        <begin position="10"/>
        <end position="17"/>
    </location>
    <ligand>
        <name>GTP</name>
        <dbReference type="ChEBI" id="CHEBI:37565"/>
        <label>1</label>
    </ligand>
</feature>
<evidence type="ECO:0000256" key="9">
    <source>
        <dbReference type="PROSITE-ProRule" id="PRU01049"/>
    </source>
</evidence>
<feature type="domain" description="EngA-type G" evidence="11">
    <location>
        <begin position="204"/>
        <end position="379"/>
    </location>
</feature>
<protein>
    <recommendedName>
        <fullName evidence="2 8">GTPase Der</fullName>
    </recommendedName>
    <alternativeName>
        <fullName evidence="7 8">GTP-binding protein EngA</fullName>
    </alternativeName>
</protein>
<keyword evidence="3 8" id="KW-0690">Ribosome biogenesis</keyword>
<evidence type="ECO:0000313" key="12">
    <source>
        <dbReference type="EMBL" id="RDJ24298.1"/>
    </source>
</evidence>
<dbReference type="FunFam" id="3.30.300.20:FF:000004">
    <property type="entry name" value="GTPase Der"/>
    <property type="match status" value="1"/>
</dbReference>
<evidence type="ECO:0000256" key="10">
    <source>
        <dbReference type="RuleBase" id="RU004481"/>
    </source>
</evidence>
<feature type="domain" description="EngA-type G" evidence="11">
    <location>
        <begin position="4"/>
        <end position="168"/>
    </location>
</feature>
<evidence type="ECO:0000256" key="7">
    <source>
        <dbReference type="ARBA" id="ARBA00032345"/>
    </source>
</evidence>
<dbReference type="GO" id="GO:0005525">
    <property type="term" value="F:GTP binding"/>
    <property type="evidence" value="ECO:0007669"/>
    <property type="project" value="UniProtKB-UniRule"/>
</dbReference>
<evidence type="ECO:0000256" key="6">
    <source>
        <dbReference type="ARBA" id="ARBA00023134"/>
    </source>
</evidence>
<evidence type="ECO:0000256" key="1">
    <source>
        <dbReference type="ARBA" id="ARBA00008279"/>
    </source>
</evidence>
<dbReference type="PIRSF" id="PIRSF006485">
    <property type="entry name" value="GTP-binding_EngA"/>
    <property type="match status" value="1"/>
</dbReference>
<dbReference type="FunFam" id="3.40.50.300:FF:000057">
    <property type="entry name" value="GTPase Der"/>
    <property type="match status" value="1"/>
</dbReference>
<feature type="binding site" evidence="8">
    <location>
        <begin position="210"/>
        <end position="217"/>
    </location>
    <ligand>
        <name>GTP</name>
        <dbReference type="ChEBI" id="CHEBI:37565"/>
        <label>2</label>
    </ligand>
</feature>
<dbReference type="Gene3D" id="3.30.300.20">
    <property type="match status" value="1"/>
</dbReference>
<dbReference type="InterPro" id="IPR016484">
    <property type="entry name" value="GTPase_Der"/>
</dbReference>
<comment type="similarity">
    <text evidence="1 8 9 10">Belongs to the TRAFAC class TrmE-Era-EngA-EngB-Septin-like GTPase superfamily. EngA (Der) GTPase family.</text>
</comment>
<evidence type="ECO:0000256" key="5">
    <source>
        <dbReference type="ARBA" id="ARBA00022741"/>
    </source>
</evidence>
<evidence type="ECO:0000256" key="8">
    <source>
        <dbReference type="HAMAP-Rule" id="MF_00195"/>
    </source>
</evidence>
<dbReference type="HAMAP" id="MF_00195">
    <property type="entry name" value="GTPase_Der"/>
    <property type="match status" value="1"/>
</dbReference>
<sequence>MMSATVAIIGRPNVGKSTLFNRLVGKKLALVDDRPGVTRDRREGEAALGHLRFTVIDTAGLEEADSASLAGRMRAQTETAIAQADVILFMIDARLGITPMDQPFADLVRRSGKPVILLANKVEGNKGKDGVFESYGLGLGDPVPFSAEHGEGTSDLLEALAPFIDVEPEEEEAFDESYGDKRWVDAPAAVSEDDEEYSDPSKPLRVTIIGRPNAGKSTLVNQMIGQERLLVGPEAGITRDTISVDYEWRGRPVKLFDTAGMRKRARIEEKLEKMSVQDALRAIRFAEVVVVLLDSTIPFEKQDLTLVDLTEREGRTVVIGLNKWDLVADKNGLLAELKEKATHLLAQVRGVQIVPLSGLAGEGIDRLMQAVFLSYDIWNRRISTARINRWLEGVLSAHPPPAVAGRRIKIRYMTQAKARPPTFALFGNQLDHLPVSYTRYLVNNLREAFELPGTPIRLHTRGGDNPYDKGKK</sequence>
<evidence type="ECO:0000256" key="3">
    <source>
        <dbReference type="ARBA" id="ARBA00022517"/>
    </source>
</evidence>
<keyword evidence="13" id="KW-1185">Reference proteome</keyword>
<dbReference type="Pfam" id="PF14714">
    <property type="entry name" value="KH_dom-like"/>
    <property type="match status" value="1"/>
</dbReference>
<keyword evidence="5 8" id="KW-0547">Nucleotide-binding</keyword>
<proteinExistence type="inferred from homology"/>
<dbReference type="InterPro" id="IPR015946">
    <property type="entry name" value="KH_dom-like_a/b"/>
</dbReference>
<dbReference type="InterPro" id="IPR006073">
    <property type="entry name" value="GTP-bd"/>
</dbReference>
<dbReference type="CDD" id="cd01895">
    <property type="entry name" value="EngA2"/>
    <property type="match status" value="1"/>
</dbReference>
<evidence type="ECO:0000256" key="2">
    <source>
        <dbReference type="ARBA" id="ARBA00020953"/>
    </source>
</evidence>
<dbReference type="GO" id="GO:0042254">
    <property type="term" value="P:ribosome biogenesis"/>
    <property type="evidence" value="ECO:0007669"/>
    <property type="project" value="UniProtKB-KW"/>
</dbReference>
<dbReference type="EMBL" id="QQTP01000007">
    <property type="protein sequence ID" value="RDJ24298.1"/>
    <property type="molecule type" value="Genomic_DNA"/>
</dbReference>
<dbReference type="Proteomes" id="UP000255207">
    <property type="component" value="Unassembled WGS sequence"/>
</dbReference>
<feature type="binding site" evidence="8">
    <location>
        <begin position="120"/>
        <end position="123"/>
    </location>
    <ligand>
        <name>GTP</name>
        <dbReference type="ChEBI" id="CHEBI:37565"/>
        <label>1</label>
    </ligand>
</feature>
<keyword evidence="4 10" id="KW-0677">Repeat</keyword>
<dbReference type="Gene3D" id="3.40.50.300">
    <property type="entry name" value="P-loop containing nucleotide triphosphate hydrolases"/>
    <property type="match status" value="2"/>
</dbReference>
<feature type="binding site" evidence="8">
    <location>
        <begin position="57"/>
        <end position="61"/>
    </location>
    <ligand>
        <name>GTP</name>
        <dbReference type="ChEBI" id="CHEBI:37565"/>
        <label>1</label>
    </ligand>
</feature>
<dbReference type="CDD" id="cd01894">
    <property type="entry name" value="EngA1"/>
    <property type="match status" value="1"/>
</dbReference>
<keyword evidence="6 8" id="KW-0342">GTP-binding</keyword>
<evidence type="ECO:0000256" key="4">
    <source>
        <dbReference type="ARBA" id="ARBA00022737"/>
    </source>
</evidence>
<feature type="binding site" evidence="8">
    <location>
        <begin position="257"/>
        <end position="261"/>
    </location>
    <ligand>
        <name>GTP</name>
        <dbReference type="ChEBI" id="CHEBI:37565"/>
        <label>2</label>
    </ligand>
</feature>
<dbReference type="NCBIfam" id="TIGR00231">
    <property type="entry name" value="small_GTP"/>
    <property type="match status" value="2"/>
</dbReference>
<dbReference type="OrthoDB" id="9805918at2"/>
<accession>A0A370L5P6</accession>
<dbReference type="AlphaFoldDB" id="A0A370L5P6"/>
<evidence type="ECO:0000259" key="11">
    <source>
        <dbReference type="PROSITE" id="PS51712"/>
    </source>
</evidence>
<name>A0A370L5P6_9HYPH</name>
<dbReference type="SUPFAM" id="SSF52540">
    <property type="entry name" value="P-loop containing nucleoside triphosphate hydrolases"/>
    <property type="match status" value="2"/>
</dbReference>
<dbReference type="PROSITE" id="PS51712">
    <property type="entry name" value="G_ENGA"/>
    <property type="match status" value="2"/>
</dbReference>
<dbReference type="InterPro" id="IPR005225">
    <property type="entry name" value="Small_GTP-bd"/>
</dbReference>
<comment type="caution">
    <text evidence="12">The sequence shown here is derived from an EMBL/GenBank/DDBJ whole genome shotgun (WGS) entry which is preliminary data.</text>
</comment>
<dbReference type="PRINTS" id="PR00326">
    <property type="entry name" value="GTP1OBG"/>
</dbReference>
<gene>
    <name evidence="8" type="primary">der</name>
    <name evidence="12" type="ORF">DWE98_14655</name>
</gene>
<dbReference type="InterPro" id="IPR031166">
    <property type="entry name" value="G_ENGA"/>
</dbReference>
<dbReference type="Pfam" id="PF01926">
    <property type="entry name" value="MMR_HSR1"/>
    <property type="match status" value="2"/>
</dbReference>
<dbReference type="InterPro" id="IPR027417">
    <property type="entry name" value="P-loop_NTPase"/>
</dbReference>
<comment type="subunit">
    <text evidence="8">Associates with the 50S ribosomal subunit.</text>
</comment>
<reference evidence="13" key="1">
    <citation type="submission" date="2018-07" db="EMBL/GenBank/DDBJ databases">
        <authorList>
            <person name="Safronova V.I."/>
            <person name="Chirak E.R."/>
            <person name="Sazanova A.L."/>
        </authorList>
    </citation>
    <scope>NUCLEOTIDE SEQUENCE [LARGE SCALE GENOMIC DNA]</scope>
    <source>
        <strain evidence="13">RCAM04685</strain>
    </source>
</reference>